<feature type="transmembrane region" description="Helical" evidence="6">
    <location>
        <begin position="689"/>
        <end position="710"/>
    </location>
</feature>
<keyword evidence="3 6" id="KW-1133">Transmembrane helix</keyword>
<feature type="compositionally biased region" description="Basic and acidic residues" evidence="5">
    <location>
        <begin position="486"/>
        <end position="500"/>
    </location>
</feature>
<proteinExistence type="predicted"/>
<dbReference type="EMBL" id="MIGC01003045">
    <property type="protein sequence ID" value="PHJ20047.1"/>
    <property type="molecule type" value="Genomic_DNA"/>
</dbReference>
<feature type="compositionally biased region" description="Low complexity" evidence="5">
    <location>
        <begin position="989"/>
        <end position="1000"/>
    </location>
</feature>
<dbReference type="PANTHER" id="PTHR12570:SF65">
    <property type="entry name" value="MAGNESIUM TRANSPORTER NIPA9-RELATED"/>
    <property type="match status" value="1"/>
</dbReference>
<dbReference type="PANTHER" id="PTHR12570">
    <property type="match status" value="1"/>
</dbReference>
<comment type="caution">
    <text evidence="7">The sequence shown here is derived from an EMBL/GenBank/DDBJ whole genome shotgun (WGS) entry which is preliminary data.</text>
</comment>
<feature type="region of interest" description="Disordered" evidence="5">
    <location>
        <begin position="1360"/>
        <end position="1448"/>
    </location>
</feature>
<feature type="compositionally biased region" description="Basic and acidic residues" evidence="5">
    <location>
        <begin position="758"/>
        <end position="780"/>
    </location>
</feature>
<keyword evidence="4 6" id="KW-0472">Membrane</keyword>
<feature type="transmembrane region" description="Helical" evidence="6">
    <location>
        <begin position="314"/>
        <end position="333"/>
    </location>
</feature>
<feature type="region of interest" description="Disordered" evidence="5">
    <location>
        <begin position="748"/>
        <end position="898"/>
    </location>
</feature>
<feature type="region of interest" description="Disordered" evidence="5">
    <location>
        <begin position="1464"/>
        <end position="1512"/>
    </location>
</feature>
<dbReference type="GO" id="GO:0016020">
    <property type="term" value="C:membrane"/>
    <property type="evidence" value="ECO:0007669"/>
    <property type="project" value="UniProtKB-SubCell"/>
</dbReference>
<gene>
    <name evidence="7" type="ORF">CSUI_006120</name>
</gene>
<feature type="compositionally biased region" description="Low complexity" evidence="5">
    <location>
        <begin position="1400"/>
        <end position="1416"/>
    </location>
</feature>
<feature type="compositionally biased region" description="Acidic residues" evidence="5">
    <location>
        <begin position="1313"/>
        <end position="1322"/>
    </location>
</feature>
<feature type="transmembrane region" description="Helical" evidence="6">
    <location>
        <begin position="247"/>
        <end position="267"/>
    </location>
</feature>
<feature type="compositionally biased region" description="Basic and acidic residues" evidence="5">
    <location>
        <begin position="1235"/>
        <end position="1250"/>
    </location>
</feature>
<dbReference type="GeneID" id="94429496"/>
<dbReference type="RefSeq" id="XP_067921738.1">
    <property type="nucleotide sequence ID" value="XM_068066285.1"/>
</dbReference>
<feature type="compositionally biased region" description="Basic and acidic residues" evidence="5">
    <location>
        <begin position="1323"/>
        <end position="1332"/>
    </location>
</feature>
<dbReference type="InterPro" id="IPR037185">
    <property type="entry name" value="EmrE-like"/>
</dbReference>
<evidence type="ECO:0000256" key="3">
    <source>
        <dbReference type="ARBA" id="ARBA00022989"/>
    </source>
</evidence>
<feature type="compositionally biased region" description="Basic and acidic residues" evidence="5">
    <location>
        <begin position="1211"/>
        <end position="1225"/>
    </location>
</feature>
<dbReference type="OrthoDB" id="165382at2759"/>
<dbReference type="VEuPathDB" id="ToxoDB:CSUI_006120"/>
<evidence type="ECO:0000256" key="1">
    <source>
        <dbReference type="ARBA" id="ARBA00004141"/>
    </source>
</evidence>
<feature type="transmembrane region" description="Helical" evidence="6">
    <location>
        <begin position="658"/>
        <end position="677"/>
    </location>
</feature>
<feature type="transmembrane region" description="Helical" evidence="6">
    <location>
        <begin position="177"/>
        <end position="199"/>
    </location>
</feature>
<evidence type="ECO:0000256" key="6">
    <source>
        <dbReference type="SAM" id="Phobius"/>
    </source>
</evidence>
<evidence type="ECO:0000313" key="7">
    <source>
        <dbReference type="EMBL" id="PHJ20047.1"/>
    </source>
</evidence>
<feature type="compositionally biased region" description="Acidic residues" evidence="5">
    <location>
        <begin position="556"/>
        <end position="567"/>
    </location>
</feature>
<feature type="compositionally biased region" description="Basic and acidic residues" evidence="5">
    <location>
        <begin position="1435"/>
        <end position="1448"/>
    </location>
</feature>
<dbReference type="Pfam" id="PF05653">
    <property type="entry name" value="Mg_trans_NIPA"/>
    <property type="match status" value="1"/>
</dbReference>
<comment type="subcellular location">
    <subcellularLocation>
        <location evidence="1">Membrane</location>
        <topology evidence="1">Multi-pass membrane protein</topology>
    </subcellularLocation>
</comment>
<evidence type="ECO:0000256" key="4">
    <source>
        <dbReference type="ARBA" id="ARBA00023136"/>
    </source>
</evidence>
<evidence type="ECO:0000313" key="8">
    <source>
        <dbReference type="Proteomes" id="UP000221165"/>
    </source>
</evidence>
<feature type="compositionally biased region" description="Basic and acidic residues" evidence="5">
    <location>
        <begin position="1108"/>
        <end position="1137"/>
    </location>
</feature>
<feature type="region of interest" description="Disordered" evidence="5">
    <location>
        <begin position="76"/>
        <end position="107"/>
    </location>
</feature>
<feature type="transmembrane region" description="Helical" evidence="6">
    <location>
        <begin position="220"/>
        <end position="241"/>
    </location>
</feature>
<organism evidence="7 8">
    <name type="scientific">Cystoisospora suis</name>
    <dbReference type="NCBI Taxonomy" id="483139"/>
    <lineage>
        <taxon>Eukaryota</taxon>
        <taxon>Sar</taxon>
        <taxon>Alveolata</taxon>
        <taxon>Apicomplexa</taxon>
        <taxon>Conoidasida</taxon>
        <taxon>Coccidia</taxon>
        <taxon>Eucoccidiorida</taxon>
        <taxon>Eimeriorina</taxon>
        <taxon>Sarcocystidae</taxon>
        <taxon>Cystoisospora</taxon>
    </lineage>
</organism>
<keyword evidence="8" id="KW-1185">Reference proteome</keyword>
<keyword evidence="2 6" id="KW-0812">Transmembrane</keyword>
<feature type="region of interest" description="Disordered" evidence="5">
    <location>
        <begin position="917"/>
        <end position="953"/>
    </location>
</feature>
<feature type="region of interest" description="Disordered" evidence="5">
    <location>
        <begin position="486"/>
        <end position="594"/>
    </location>
</feature>
<evidence type="ECO:0000256" key="5">
    <source>
        <dbReference type="SAM" id="MobiDB-lite"/>
    </source>
</evidence>
<feature type="compositionally biased region" description="Low complexity" evidence="5">
    <location>
        <begin position="1372"/>
        <end position="1386"/>
    </location>
</feature>
<dbReference type="Gene3D" id="1.10.3730.20">
    <property type="match status" value="1"/>
</dbReference>
<feature type="compositionally biased region" description="Basic and acidic residues" evidence="5">
    <location>
        <begin position="979"/>
        <end position="988"/>
    </location>
</feature>
<feature type="region of interest" description="Disordered" evidence="5">
    <location>
        <begin position="383"/>
        <end position="414"/>
    </location>
</feature>
<feature type="compositionally biased region" description="Basic and acidic residues" evidence="5">
    <location>
        <begin position="800"/>
        <end position="834"/>
    </location>
</feature>
<reference evidence="7 8" key="1">
    <citation type="journal article" date="2017" name="Int. J. Parasitol.">
        <title>The genome of the protozoan parasite Cystoisospora suis and a reverse vaccinology approach to identify vaccine candidates.</title>
        <authorList>
            <person name="Palmieri N."/>
            <person name="Shrestha A."/>
            <person name="Ruttkowski B."/>
            <person name="Beck T."/>
            <person name="Vogl C."/>
            <person name="Tomley F."/>
            <person name="Blake D.P."/>
            <person name="Joachim A."/>
        </authorList>
    </citation>
    <scope>NUCLEOTIDE SEQUENCE [LARGE SCALE GENOMIC DNA]</scope>
    <source>
        <strain evidence="7 8">Wien I</strain>
    </source>
</reference>
<feature type="compositionally biased region" description="Low complexity" evidence="5">
    <location>
        <begin position="1532"/>
        <end position="1544"/>
    </location>
</feature>
<sequence length="1592" mass="178160">MATLLGDWSYHMADPGFLSSSSSLSSSSLFAAVPFSLSFPKTFAFSSPTEEDRHGDDERASTPVTIDVAFPSMFFSSRSSIDNPEEEEEKELSPLKGGEENEGESTSLFLSRRLSASSSDLIQDLAQKEQDLSEDKKDLDAVVHYLDPTHGLVTPLSSSSPPSSSSSSKMSTDLSSLWPIGLVVILIGSFVGAAGDILVKKSFLKLGKYTPFRQLIRHPLWIVGMILTAVLDPLSTFISLLFAPATIVTPFAGMHIFWGCVLAIFWLKEKMFYKDLVGASFILTGITLIVVYSGKDQIITSVHDLAVSIRYVESIVYICIASILICLSFLFSSDRVIRYLFKKPQSSKRRSSSISSTPSHVYHLDTRKGTLLKNKMIKRSTGVLLNSPSSSSSSPSVSLRYGGHSPSSFSSSRQKDASFLDQPELFEEHEASFPVILPPSCSFFPLSPPDVLSTRSSPDRSVVHPPCLSSLRNERHSTVATTCCESDRHFSSPHTTEMKKSSPYSTTVSYSSSSSSLSPQQEQNEGRRHFSSCSSLSFATPFKERDERTAQGGGGGEEEEENEDESGEAPRTVFSSSFTPSRIEEGRGRRRTTTSLKLVNRSSLSFSSSISPTGLSIQRFALSCASGIVGGCTNVGAKILVILLAEFMNYPLQALSRWSTYLILFLTSILGFFQLYYLNLALRKYEATYVVPMINSFLIAFGALGGIYVLQEKPQNASLFFTGLAIVVLGIFVLSSFSSSSSSRLTSKKKKKKITPAKSEEDKASSVMRARSESGVKEGEGVFAMKTSREAIGRSSSSPDGRRKEEEERRRGRDKDEEEREQFYDMDSYRRHYEEEEDIDEKKKKKREREKSERLPERFNRRSLDLLSGRNQKRGGEGGEGGYSSSSPSSPFHDVHLHEDDCPHVYRFEDYTDQERKIASLEGEEEERWRRGRRGDNEERDLSVLSEGALGPRAQASLAAGEIVRFASFMSSFSGGGGKKSETKEQRKTSSSSSSSSIFHRSSRREEKKVKEGACCCASSSSSTMAFERGEEKIYRRNSGGDEEEHRGASLNDSRQTSPVRKLFGYSPYHQKGLLSLPSESDDSNGACHMHTQREDLKPTVLDEAEEGEWKNEEEVDKGRTGEDQGKEKREKERRERERQLRIIRMIGVDRPSQISCVSDVEEEEKKEKGNNYLYGEEDGGGRRVRQERRKEREDGEEEEEEMTLHAMLGGDHDEYIRSIHEEKKNRRISPVYGEGRRRDLRLDSEHLEALKTQMEEDDGDREDRYYHDEEEREGSSSSSSSPIVVVHAVRECPTDTVIDIDDSTPSSHSLGEEDEEEEEEESIKQDLNEDNRGEEEEEEDKRKRRRLFVSGKSFLTDLFYGRSQKKEKKSSSSSSSSSISPSSRSYHPSYEVEEDKDVFSFPSSFSTSPSSPYFSEKNLSREDMKKKKRKSKKAKEMTDSPLDDPHHLYLTTAATGTTVWSVDTSLPPLPTSTSTSAAPLYLRDSEEERKEDEEENRLNLPSPKKRIGRSLVLSSSPFSFTALRMKKKRSSLPSASSSCSSSSRTVEEASPRGHLHQTTTGVSPKRKHRRDSEDSISLPPTRTTFRRVQGG</sequence>
<name>A0A2C6KRF6_9APIC</name>
<feature type="compositionally biased region" description="Basic and acidic residues" evidence="5">
    <location>
        <begin position="849"/>
        <end position="864"/>
    </location>
</feature>
<feature type="region of interest" description="Disordered" evidence="5">
    <location>
        <begin position="1525"/>
        <end position="1592"/>
    </location>
</feature>
<dbReference type="SUPFAM" id="SSF103481">
    <property type="entry name" value="Multidrug resistance efflux transporter EmrE"/>
    <property type="match status" value="2"/>
</dbReference>
<feature type="compositionally biased region" description="Low complexity" evidence="5">
    <location>
        <begin position="1472"/>
        <end position="1483"/>
    </location>
</feature>
<evidence type="ECO:0000256" key="2">
    <source>
        <dbReference type="ARBA" id="ARBA00022692"/>
    </source>
</evidence>
<dbReference type="InterPro" id="IPR008521">
    <property type="entry name" value="Mg_trans_NIPA"/>
</dbReference>
<feature type="region of interest" description="Disordered" evidence="5">
    <location>
        <begin position="1156"/>
        <end position="1347"/>
    </location>
</feature>
<feature type="compositionally biased region" description="Low complexity" evidence="5">
    <location>
        <begin position="387"/>
        <end position="398"/>
    </location>
</feature>
<feature type="transmembrane region" description="Helical" evidence="6">
    <location>
        <begin position="717"/>
        <end position="737"/>
    </location>
</feature>
<dbReference type="GO" id="GO:0015095">
    <property type="term" value="F:magnesium ion transmembrane transporter activity"/>
    <property type="evidence" value="ECO:0007669"/>
    <property type="project" value="InterPro"/>
</dbReference>
<dbReference type="Proteomes" id="UP000221165">
    <property type="component" value="Unassembled WGS sequence"/>
</dbReference>
<feature type="region of interest" description="Disordered" evidence="5">
    <location>
        <begin position="971"/>
        <end position="1137"/>
    </location>
</feature>
<protein>
    <submittedName>
        <fullName evidence="7">Magnesium transporter nipa</fullName>
    </submittedName>
</protein>
<feature type="transmembrane region" description="Helical" evidence="6">
    <location>
        <begin position="276"/>
        <end position="294"/>
    </location>
</feature>
<accession>A0A2C6KRF6</accession>
<feature type="compositionally biased region" description="Low complexity" evidence="5">
    <location>
        <begin position="501"/>
        <end position="519"/>
    </location>
</feature>